<feature type="non-terminal residue" evidence="1">
    <location>
        <position position="127"/>
    </location>
</feature>
<evidence type="ECO:0000313" key="1">
    <source>
        <dbReference type="EMBL" id="MBA0752007.1"/>
    </source>
</evidence>
<organism evidence="1 2">
    <name type="scientific">Gossypium gossypioides</name>
    <name type="common">Mexican cotton</name>
    <name type="synonym">Selera gossypioides</name>
    <dbReference type="NCBI Taxonomy" id="34282"/>
    <lineage>
        <taxon>Eukaryota</taxon>
        <taxon>Viridiplantae</taxon>
        <taxon>Streptophyta</taxon>
        <taxon>Embryophyta</taxon>
        <taxon>Tracheophyta</taxon>
        <taxon>Spermatophyta</taxon>
        <taxon>Magnoliopsida</taxon>
        <taxon>eudicotyledons</taxon>
        <taxon>Gunneridae</taxon>
        <taxon>Pentapetalae</taxon>
        <taxon>rosids</taxon>
        <taxon>malvids</taxon>
        <taxon>Malvales</taxon>
        <taxon>Malvaceae</taxon>
        <taxon>Malvoideae</taxon>
        <taxon>Gossypium</taxon>
    </lineage>
</organism>
<keyword evidence="2" id="KW-1185">Reference proteome</keyword>
<dbReference type="Proteomes" id="UP000593579">
    <property type="component" value="Unassembled WGS sequence"/>
</dbReference>
<evidence type="ECO:0000313" key="2">
    <source>
        <dbReference type="Proteomes" id="UP000593579"/>
    </source>
</evidence>
<sequence>MSQLLSMMRDIKRQSGIEADDEQELAEVVELAAELEEEPTKEPAIVKVPFPSWLKERQRRDEDDFDWQNRLETKQQDLSRNLTHLLSRDFVEETDLDYFRDINMDNAINFLTEGKGEWKCRLGTDIP</sequence>
<accession>A0A7J9CU40</accession>
<reference evidence="1 2" key="1">
    <citation type="journal article" date="2019" name="Genome Biol. Evol.">
        <title>Insights into the evolution of the New World diploid cottons (Gossypium, subgenus Houzingenia) based on genome sequencing.</title>
        <authorList>
            <person name="Grover C.E."/>
            <person name="Arick M.A. 2nd"/>
            <person name="Thrash A."/>
            <person name="Conover J.L."/>
            <person name="Sanders W.S."/>
            <person name="Peterson D.G."/>
            <person name="Frelichowski J.E."/>
            <person name="Scheffler J.A."/>
            <person name="Scheffler B.E."/>
            <person name="Wendel J.F."/>
        </authorList>
    </citation>
    <scope>NUCLEOTIDE SEQUENCE [LARGE SCALE GENOMIC DNA]</scope>
    <source>
        <strain evidence="1">5</strain>
        <tissue evidence="1">Leaf</tissue>
    </source>
</reference>
<gene>
    <name evidence="1" type="ORF">Gogos_000888</name>
</gene>
<proteinExistence type="predicted"/>
<name>A0A7J9CU40_GOSGO</name>
<comment type="caution">
    <text evidence="1">The sequence shown here is derived from an EMBL/GenBank/DDBJ whole genome shotgun (WGS) entry which is preliminary data.</text>
</comment>
<protein>
    <submittedName>
        <fullName evidence="1">Uncharacterized protein</fullName>
    </submittedName>
</protein>
<dbReference type="EMBL" id="JABEZY010000013">
    <property type="protein sequence ID" value="MBA0752007.1"/>
    <property type="molecule type" value="Genomic_DNA"/>
</dbReference>
<dbReference type="AlphaFoldDB" id="A0A7J9CU40"/>